<keyword evidence="2" id="KW-0732">Signal</keyword>
<accession>A0A6A6HZG4</accession>
<dbReference type="EMBL" id="ML987205">
    <property type="protein sequence ID" value="KAF2243416.1"/>
    <property type="molecule type" value="Genomic_DNA"/>
</dbReference>
<evidence type="ECO:0000256" key="2">
    <source>
        <dbReference type="SAM" id="SignalP"/>
    </source>
</evidence>
<gene>
    <name evidence="3" type="ORF">BU26DRAFT_570111</name>
</gene>
<sequence length="320" mass="33983">MKLLVLISITLGVAAANPTYSAPGDILTSKGCLLYEGCSTPSSGSPEETNVPVATSILTHPLLPLPEETDVPVVISTNVPVLITLLPHPLLSPTKETDVPETSSILTHPLLPSSEETDIPVSSTILIETEDPVTTTTLTNPLLPPPKKTDHNPSAFPTTPPTFTLTPSGTVQPPVPTRSEPAGPDHSWITREQPPPVEPTSSEPAGPDHTWITRGKPPAEPTFTDPDLHSTKCMLVEGCSTSAEMSALPAEPTQTPHPQLPQCVDTHCPSHRNPFTFPVMTAPVEPVTVPTNSLKHVWKTPGVVVARAEPTTLTKAVKRV</sequence>
<feature type="chain" id="PRO_5025588872" description="Lytic polysaccharide monooxygenase" evidence="2">
    <location>
        <begin position="17"/>
        <end position="320"/>
    </location>
</feature>
<dbReference type="Proteomes" id="UP000800094">
    <property type="component" value="Unassembled WGS sequence"/>
</dbReference>
<keyword evidence="4" id="KW-1185">Reference proteome</keyword>
<reference evidence="3" key="1">
    <citation type="journal article" date="2020" name="Stud. Mycol.">
        <title>101 Dothideomycetes genomes: a test case for predicting lifestyles and emergence of pathogens.</title>
        <authorList>
            <person name="Haridas S."/>
            <person name="Albert R."/>
            <person name="Binder M."/>
            <person name="Bloem J."/>
            <person name="Labutti K."/>
            <person name="Salamov A."/>
            <person name="Andreopoulos B."/>
            <person name="Baker S."/>
            <person name="Barry K."/>
            <person name="Bills G."/>
            <person name="Bluhm B."/>
            <person name="Cannon C."/>
            <person name="Castanera R."/>
            <person name="Culley D."/>
            <person name="Daum C."/>
            <person name="Ezra D."/>
            <person name="Gonzalez J."/>
            <person name="Henrissat B."/>
            <person name="Kuo A."/>
            <person name="Liang C."/>
            <person name="Lipzen A."/>
            <person name="Lutzoni F."/>
            <person name="Magnuson J."/>
            <person name="Mondo S."/>
            <person name="Nolan M."/>
            <person name="Ohm R."/>
            <person name="Pangilinan J."/>
            <person name="Park H.-J."/>
            <person name="Ramirez L."/>
            <person name="Alfaro M."/>
            <person name="Sun H."/>
            <person name="Tritt A."/>
            <person name="Yoshinaga Y."/>
            <person name="Zwiers L.-H."/>
            <person name="Turgeon B."/>
            <person name="Goodwin S."/>
            <person name="Spatafora J."/>
            <person name="Crous P."/>
            <person name="Grigoriev I."/>
        </authorList>
    </citation>
    <scope>NUCLEOTIDE SEQUENCE</scope>
    <source>
        <strain evidence="3">CBS 122368</strain>
    </source>
</reference>
<feature type="compositionally biased region" description="Low complexity" evidence="1">
    <location>
        <begin position="153"/>
        <end position="168"/>
    </location>
</feature>
<dbReference type="GeneID" id="54587295"/>
<organism evidence="3 4">
    <name type="scientific">Trematosphaeria pertusa</name>
    <dbReference type="NCBI Taxonomy" id="390896"/>
    <lineage>
        <taxon>Eukaryota</taxon>
        <taxon>Fungi</taxon>
        <taxon>Dikarya</taxon>
        <taxon>Ascomycota</taxon>
        <taxon>Pezizomycotina</taxon>
        <taxon>Dothideomycetes</taxon>
        <taxon>Pleosporomycetidae</taxon>
        <taxon>Pleosporales</taxon>
        <taxon>Massarineae</taxon>
        <taxon>Trematosphaeriaceae</taxon>
        <taxon>Trematosphaeria</taxon>
    </lineage>
</organism>
<feature type="signal peptide" evidence="2">
    <location>
        <begin position="1"/>
        <end position="16"/>
    </location>
</feature>
<name>A0A6A6HZG4_9PLEO</name>
<dbReference type="RefSeq" id="XP_033678420.1">
    <property type="nucleotide sequence ID" value="XM_033833965.1"/>
</dbReference>
<protein>
    <recommendedName>
        <fullName evidence="5">Lytic polysaccharide monooxygenase</fullName>
    </recommendedName>
</protein>
<feature type="region of interest" description="Disordered" evidence="1">
    <location>
        <begin position="133"/>
        <end position="229"/>
    </location>
</feature>
<evidence type="ECO:0008006" key="5">
    <source>
        <dbReference type="Google" id="ProtNLM"/>
    </source>
</evidence>
<dbReference type="AlphaFoldDB" id="A0A6A6HZG4"/>
<evidence type="ECO:0000313" key="3">
    <source>
        <dbReference type="EMBL" id="KAF2243416.1"/>
    </source>
</evidence>
<evidence type="ECO:0000256" key="1">
    <source>
        <dbReference type="SAM" id="MobiDB-lite"/>
    </source>
</evidence>
<proteinExistence type="predicted"/>
<evidence type="ECO:0000313" key="4">
    <source>
        <dbReference type="Proteomes" id="UP000800094"/>
    </source>
</evidence>